<comment type="caution">
    <text evidence="1">The sequence shown here is derived from an EMBL/GenBank/DDBJ whole genome shotgun (WGS) entry which is preliminary data.</text>
</comment>
<protein>
    <submittedName>
        <fullName evidence="1">Uncharacterized protein</fullName>
    </submittedName>
</protein>
<evidence type="ECO:0000313" key="1">
    <source>
        <dbReference type="EMBL" id="MCW8084783.1"/>
    </source>
</evidence>
<gene>
    <name evidence="1" type="ORF">OF850_04020</name>
</gene>
<sequence length="63" mass="7103">MLLIQEGRFRLLRDDGRGLTLALSPSAKIEPQDLPPLLHRRVSVEWEPVPSLVAGKVHRVEPL</sequence>
<accession>A0ABT3NRK1</accession>
<organism evidence="1 2">
    <name type="scientific">Sabulicella glaciei</name>
    <dbReference type="NCBI Taxonomy" id="2984948"/>
    <lineage>
        <taxon>Bacteria</taxon>
        <taxon>Pseudomonadati</taxon>
        <taxon>Pseudomonadota</taxon>
        <taxon>Alphaproteobacteria</taxon>
        <taxon>Acetobacterales</taxon>
        <taxon>Acetobacteraceae</taxon>
        <taxon>Sabulicella</taxon>
    </lineage>
</organism>
<name>A0ABT3NRK1_9PROT</name>
<evidence type="ECO:0000313" key="2">
    <source>
        <dbReference type="Proteomes" id="UP001526430"/>
    </source>
</evidence>
<dbReference type="EMBL" id="JAPFQI010000001">
    <property type="protein sequence ID" value="MCW8084783.1"/>
    <property type="molecule type" value="Genomic_DNA"/>
</dbReference>
<reference evidence="1 2" key="1">
    <citation type="submission" date="2022-10" db="EMBL/GenBank/DDBJ databases">
        <title>Roseococcus glaciei nov., sp. nov., isolated from glacier.</title>
        <authorList>
            <person name="Liu Q."/>
            <person name="Xin Y.-H."/>
        </authorList>
    </citation>
    <scope>NUCLEOTIDE SEQUENCE [LARGE SCALE GENOMIC DNA]</scope>
    <source>
        <strain evidence="1 2">MDT2-1-1</strain>
    </source>
</reference>
<keyword evidence="2" id="KW-1185">Reference proteome</keyword>
<dbReference type="Proteomes" id="UP001526430">
    <property type="component" value="Unassembled WGS sequence"/>
</dbReference>
<dbReference type="RefSeq" id="WP_301588509.1">
    <property type="nucleotide sequence ID" value="NZ_JAPFQI010000001.1"/>
</dbReference>
<proteinExistence type="predicted"/>